<proteinExistence type="predicted"/>
<evidence type="ECO:0000313" key="5">
    <source>
        <dbReference type="EMBL" id="KRL45722.1"/>
    </source>
</evidence>
<dbReference type="SMART" id="SM00347">
    <property type="entry name" value="HTH_MARR"/>
    <property type="match status" value="1"/>
</dbReference>
<gene>
    <name evidence="5" type="ORF">FD01_GL000601</name>
</gene>
<dbReference type="Gene3D" id="1.10.10.10">
    <property type="entry name" value="Winged helix-like DNA-binding domain superfamily/Winged helix DNA-binding domain"/>
    <property type="match status" value="1"/>
</dbReference>
<dbReference type="PANTHER" id="PTHR42756">
    <property type="entry name" value="TRANSCRIPTIONAL REGULATOR, MARR"/>
    <property type="match status" value="1"/>
</dbReference>
<evidence type="ECO:0000313" key="6">
    <source>
        <dbReference type="Proteomes" id="UP000051790"/>
    </source>
</evidence>
<dbReference type="SUPFAM" id="SSF46785">
    <property type="entry name" value="Winged helix' DNA-binding domain"/>
    <property type="match status" value="1"/>
</dbReference>
<keyword evidence="1" id="KW-0805">Transcription regulation</keyword>
<dbReference type="OrthoDB" id="2329008at2"/>
<dbReference type="Pfam" id="PF01047">
    <property type="entry name" value="MarR"/>
    <property type="match status" value="1"/>
</dbReference>
<dbReference type="GO" id="GO:0003700">
    <property type="term" value="F:DNA-binding transcription factor activity"/>
    <property type="evidence" value="ECO:0007669"/>
    <property type="project" value="InterPro"/>
</dbReference>
<dbReference type="PANTHER" id="PTHR42756:SF1">
    <property type="entry name" value="TRANSCRIPTIONAL REPRESSOR OF EMRAB OPERON"/>
    <property type="match status" value="1"/>
</dbReference>
<keyword evidence="6" id="KW-1185">Reference proteome</keyword>
<evidence type="ECO:0000256" key="3">
    <source>
        <dbReference type="ARBA" id="ARBA00023163"/>
    </source>
</evidence>
<dbReference type="GO" id="GO:0003677">
    <property type="term" value="F:DNA binding"/>
    <property type="evidence" value="ECO:0007669"/>
    <property type="project" value="UniProtKB-KW"/>
</dbReference>
<feature type="domain" description="HTH marR-type" evidence="4">
    <location>
        <begin position="9"/>
        <end position="140"/>
    </location>
</feature>
<dbReference type="PATRIC" id="fig|1423769.4.peg.639"/>
<sequence length="160" mass="17694">MGNATSDDHIELFGQLFATLAQGLMQNLSIEEIGLTPQQIMTLIMVYSHPGITMSNLAELMGTTAPQLTRTIAALEAQNFVKRVHNPDNRRQVLVMRTKAGDLVAEAHMRKVQTRINQRLSGLSATDHDQLNEAMQTAIHLFAKVGIVRMDSPHDSHPSN</sequence>
<evidence type="ECO:0000259" key="4">
    <source>
        <dbReference type="PROSITE" id="PS50995"/>
    </source>
</evidence>
<comment type="caution">
    <text evidence="5">The sequence shown here is derived from an EMBL/GenBank/DDBJ whole genome shotgun (WGS) entry which is preliminary data.</text>
</comment>
<dbReference type="AlphaFoldDB" id="A0A0R1QTC8"/>
<evidence type="ECO:0000256" key="1">
    <source>
        <dbReference type="ARBA" id="ARBA00023015"/>
    </source>
</evidence>
<dbReference type="PROSITE" id="PS50995">
    <property type="entry name" value="HTH_MARR_2"/>
    <property type="match status" value="1"/>
</dbReference>
<evidence type="ECO:0000256" key="2">
    <source>
        <dbReference type="ARBA" id="ARBA00023125"/>
    </source>
</evidence>
<reference evidence="5 6" key="1">
    <citation type="journal article" date="2015" name="Genome Announc.">
        <title>Expanding the biotechnology potential of lactobacilli through comparative genomics of 213 strains and associated genera.</title>
        <authorList>
            <person name="Sun Z."/>
            <person name="Harris H.M."/>
            <person name="McCann A."/>
            <person name="Guo C."/>
            <person name="Argimon S."/>
            <person name="Zhang W."/>
            <person name="Yang X."/>
            <person name="Jeffery I.B."/>
            <person name="Cooney J.C."/>
            <person name="Kagawa T.F."/>
            <person name="Liu W."/>
            <person name="Song Y."/>
            <person name="Salvetti E."/>
            <person name="Wrobel A."/>
            <person name="Rasinkangas P."/>
            <person name="Parkhill J."/>
            <person name="Rea M.C."/>
            <person name="O'Sullivan O."/>
            <person name="Ritari J."/>
            <person name="Douillard F.P."/>
            <person name="Paul Ross R."/>
            <person name="Yang R."/>
            <person name="Briner A.E."/>
            <person name="Felis G.E."/>
            <person name="de Vos W.M."/>
            <person name="Barrangou R."/>
            <person name="Klaenhammer T.R."/>
            <person name="Caufield P.W."/>
            <person name="Cui Y."/>
            <person name="Zhang H."/>
            <person name="O'Toole P.W."/>
        </authorList>
    </citation>
    <scope>NUCLEOTIDE SEQUENCE [LARGE SCALE GENOMIC DNA]</scope>
    <source>
        <strain evidence="5 6">DSM 13343</strain>
    </source>
</reference>
<dbReference type="RefSeq" id="WP_054718470.1">
    <property type="nucleotide sequence ID" value="NZ_AZEU01000118.1"/>
</dbReference>
<dbReference type="InterPro" id="IPR036390">
    <property type="entry name" value="WH_DNA-bd_sf"/>
</dbReference>
<keyword evidence="3" id="KW-0804">Transcription</keyword>
<dbReference type="InterPro" id="IPR000835">
    <property type="entry name" value="HTH_MarR-typ"/>
</dbReference>
<dbReference type="Proteomes" id="UP000051790">
    <property type="component" value="Unassembled WGS sequence"/>
</dbReference>
<accession>A0A0R1QTC8</accession>
<dbReference type="InterPro" id="IPR036388">
    <property type="entry name" value="WH-like_DNA-bd_sf"/>
</dbReference>
<organism evidence="5 6">
    <name type="scientific">Lacticaseibacillus manihotivorans DSM 13343 = JCM 12514</name>
    <dbReference type="NCBI Taxonomy" id="1423769"/>
    <lineage>
        <taxon>Bacteria</taxon>
        <taxon>Bacillati</taxon>
        <taxon>Bacillota</taxon>
        <taxon>Bacilli</taxon>
        <taxon>Lactobacillales</taxon>
        <taxon>Lactobacillaceae</taxon>
        <taxon>Lacticaseibacillus</taxon>
    </lineage>
</organism>
<protein>
    <recommendedName>
        <fullName evidence="4">HTH marR-type domain-containing protein</fullName>
    </recommendedName>
</protein>
<dbReference type="PRINTS" id="PR00598">
    <property type="entry name" value="HTHMARR"/>
</dbReference>
<keyword evidence="2" id="KW-0238">DNA-binding</keyword>
<name>A0A0R1QTC8_9LACO</name>
<dbReference type="EMBL" id="AZEU01000118">
    <property type="protein sequence ID" value="KRL45722.1"/>
    <property type="molecule type" value="Genomic_DNA"/>
</dbReference>